<gene>
    <name evidence="2" type="ORF">E2F43_09360</name>
</gene>
<dbReference type="NCBIfam" id="TIGR04354">
    <property type="entry name" value="amphi-Trp"/>
    <property type="match status" value="1"/>
</dbReference>
<dbReference type="OrthoDB" id="7068983at2"/>
<dbReference type="Proteomes" id="UP000295554">
    <property type="component" value="Unassembled WGS sequence"/>
</dbReference>
<reference evidence="2 3" key="1">
    <citation type="submission" date="2019-03" db="EMBL/GenBank/DDBJ databases">
        <title>Seongchinamella monodicae gen. nov., sp. nov., a novel member of the Gammaproteobacteria isolated from a tidal mudflat of beach.</title>
        <authorList>
            <person name="Yang H.G."/>
            <person name="Kang J.W."/>
            <person name="Lee S.D."/>
        </authorList>
    </citation>
    <scope>NUCLEOTIDE SEQUENCE [LARGE SCALE GENOMIC DNA]</scope>
    <source>
        <strain evidence="2 3">GH4-78</strain>
    </source>
</reference>
<evidence type="ECO:0000313" key="3">
    <source>
        <dbReference type="Proteomes" id="UP000295554"/>
    </source>
</evidence>
<organism evidence="2 3">
    <name type="scientific">Seongchinamella unica</name>
    <dbReference type="NCBI Taxonomy" id="2547392"/>
    <lineage>
        <taxon>Bacteria</taxon>
        <taxon>Pseudomonadati</taxon>
        <taxon>Pseudomonadota</taxon>
        <taxon>Gammaproteobacteria</taxon>
        <taxon>Cellvibrionales</taxon>
        <taxon>Halieaceae</taxon>
        <taxon>Seongchinamella</taxon>
    </lineage>
</organism>
<feature type="domain" description="Amphi-Trp" evidence="1">
    <location>
        <begin position="1"/>
        <end position="61"/>
    </location>
</feature>
<keyword evidence="3" id="KW-1185">Reference proteome</keyword>
<dbReference type="EMBL" id="SMSE01000002">
    <property type="protein sequence ID" value="TDG14233.1"/>
    <property type="molecule type" value="Genomic_DNA"/>
</dbReference>
<evidence type="ECO:0000259" key="1">
    <source>
        <dbReference type="Pfam" id="PF20068"/>
    </source>
</evidence>
<accession>A0A4R5LTE8</accession>
<dbReference type="AlphaFoldDB" id="A0A4R5LTE8"/>
<evidence type="ECO:0000313" key="2">
    <source>
        <dbReference type="EMBL" id="TDG14233.1"/>
    </source>
</evidence>
<sequence>MKREEAAKLLHDLADSLARHNALDFDRDGTRLNVRVPDTVTVELELEIESDESSIEIEISW</sequence>
<comment type="caution">
    <text evidence="2">The sequence shown here is derived from an EMBL/GenBank/DDBJ whole genome shotgun (WGS) entry which is preliminary data.</text>
</comment>
<dbReference type="InterPro" id="IPR027598">
    <property type="entry name" value="Amphi-Trp_dom"/>
</dbReference>
<name>A0A4R5LTE8_9GAMM</name>
<dbReference type="Pfam" id="PF20068">
    <property type="entry name" value="Amphi-Trp"/>
    <property type="match status" value="1"/>
</dbReference>
<proteinExistence type="predicted"/>
<protein>
    <submittedName>
        <fullName evidence="2">Amphi-Trp domain-containing protein</fullName>
    </submittedName>
</protein>